<name>A0AAJ2C8J1_ACIDE</name>
<evidence type="ECO:0000313" key="5">
    <source>
        <dbReference type="Proteomes" id="UP001253458"/>
    </source>
</evidence>
<keyword evidence="4" id="KW-1185">Reference proteome</keyword>
<gene>
    <name evidence="2" type="ORF">J2W88_002977</name>
    <name evidence="3" type="ORF">J2W93_004546</name>
</gene>
<evidence type="ECO:0000313" key="2">
    <source>
        <dbReference type="EMBL" id="MDR6767696.1"/>
    </source>
</evidence>
<dbReference type="AlphaFoldDB" id="A0AAJ2C8J1"/>
<dbReference type="EMBL" id="JAVDTS010000011">
    <property type="protein sequence ID" value="MDR6839678.1"/>
    <property type="molecule type" value="Genomic_DNA"/>
</dbReference>
<protein>
    <submittedName>
        <fullName evidence="2">Uncharacterized protein</fullName>
    </submittedName>
</protein>
<dbReference type="Proteomes" id="UP001249076">
    <property type="component" value="Unassembled WGS sequence"/>
</dbReference>
<evidence type="ECO:0000313" key="3">
    <source>
        <dbReference type="EMBL" id="MDR6839678.1"/>
    </source>
</evidence>
<dbReference type="RefSeq" id="WP_209820671.1">
    <property type="nucleotide sequence ID" value="NZ_JAVDTL010000004.1"/>
</dbReference>
<dbReference type="EMBL" id="JAVDTL010000004">
    <property type="protein sequence ID" value="MDR6767696.1"/>
    <property type="molecule type" value="Genomic_DNA"/>
</dbReference>
<organism evidence="2 5">
    <name type="scientific">Acidovorax delafieldii</name>
    <name type="common">Pseudomonas delafieldii</name>
    <dbReference type="NCBI Taxonomy" id="47920"/>
    <lineage>
        <taxon>Bacteria</taxon>
        <taxon>Pseudomonadati</taxon>
        <taxon>Pseudomonadota</taxon>
        <taxon>Betaproteobacteria</taxon>
        <taxon>Burkholderiales</taxon>
        <taxon>Comamonadaceae</taxon>
        <taxon>Acidovorax</taxon>
    </lineage>
</organism>
<evidence type="ECO:0000313" key="4">
    <source>
        <dbReference type="Proteomes" id="UP001249076"/>
    </source>
</evidence>
<comment type="caution">
    <text evidence="2">The sequence shown here is derived from an EMBL/GenBank/DDBJ whole genome shotgun (WGS) entry which is preliminary data.</text>
</comment>
<reference evidence="2 4" key="1">
    <citation type="submission" date="2023-07" db="EMBL/GenBank/DDBJ databases">
        <title>Sorghum-associated microbial communities from plants grown in Nebraska, USA.</title>
        <authorList>
            <person name="Schachtman D."/>
        </authorList>
    </citation>
    <scope>NUCLEOTIDE SEQUENCE</scope>
    <source>
        <strain evidence="3 4">BE105</strain>
        <strain evidence="2">BE69</strain>
    </source>
</reference>
<evidence type="ECO:0000256" key="1">
    <source>
        <dbReference type="SAM" id="MobiDB-lite"/>
    </source>
</evidence>
<dbReference type="Proteomes" id="UP001253458">
    <property type="component" value="Unassembled WGS sequence"/>
</dbReference>
<feature type="region of interest" description="Disordered" evidence="1">
    <location>
        <begin position="40"/>
        <end position="68"/>
    </location>
</feature>
<sequence length="131" mass="14288">MRDRIEIHPGVFRRQDHYQAVYTGTAERLVSAGLVLPEQLPGQPGNGRGMCTYNPDGSKVGKGSPLGRGPGRKYIVAKKCADGSVFEVRLNLSPERRDSFEAQQVRSSACWPFPVVGGMQFLCAPAPEART</sequence>
<accession>A0AAJ2C8J1</accession>
<proteinExistence type="predicted"/>